<keyword evidence="4 8" id="KW-0175">Coiled coil</keyword>
<dbReference type="InterPro" id="IPR036961">
    <property type="entry name" value="Kinesin_motor_dom_sf"/>
</dbReference>
<comment type="caution">
    <text evidence="6">Lacks conserved residue(s) required for the propagation of feature annotation.</text>
</comment>
<dbReference type="SMART" id="SM00129">
    <property type="entry name" value="KISc"/>
    <property type="match status" value="1"/>
</dbReference>
<dbReference type="EMBL" id="HBIK01003937">
    <property type="protein sequence ID" value="CAE0376944.1"/>
    <property type="molecule type" value="Transcribed_RNA"/>
</dbReference>
<dbReference type="Pfam" id="PF00225">
    <property type="entry name" value="Kinesin"/>
    <property type="match status" value="1"/>
</dbReference>
<evidence type="ECO:0000256" key="6">
    <source>
        <dbReference type="PROSITE-ProRule" id="PRU00283"/>
    </source>
</evidence>
<evidence type="ECO:0000256" key="5">
    <source>
        <dbReference type="ARBA" id="ARBA00023175"/>
    </source>
</evidence>
<keyword evidence="3 7" id="KW-0067">ATP-binding</keyword>
<feature type="coiled-coil region" evidence="8">
    <location>
        <begin position="208"/>
        <end position="235"/>
    </location>
</feature>
<sequence length="271" mass="29947">MIRDLIVVSDEVLDLREDKDKGITVAGLSEVEVDSPQDVMELLFFGNQNRTQEATGANETSSRSHAILQIIVEAKDKASGTTAEIAVGKLSLIDLAGSERAAKTNNRGIRMIEGANINRSLLSLGNCINALVDNMKKGSKNHIPYRDSKLTRLLKDSLGGNSRTVMIANISPGNDSYEDTHNTLKYANRAKNIKTSVKKNVHNVEYHVSKYTNIINQLKSEVSTLKRELESKSDIPPSIRQTVEMASGFSENIEIYQTELANHFAEETQTK</sequence>
<reference evidence="10" key="1">
    <citation type="submission" date="2021-01" db="EMBL/GenBank/DDBJ databases">
        <authorList>
            <person name="Corre E."/>
            <person name="Pelletier E."/>
            <person name="Niang G."/>
            <person name="Scheremetjew M."/>
            <person name="Finn R."/>
            <person name="Kale V."/>
            <person name="Holt S."/>
            <person name="Cochrane G."/>
            <person name="Meng A."/>
            <person name="Brown T."/>
            <person name="Cohen L."/>
        </authorList>
    </citation>
    <scope>NUCLEOTIDE SEQUENCE</scope>
    <source>
        <strain evidence="10">CT5</strain>
    </source>
</reference>
<protein>
    <recommendedName>
        <fullName evidence="7">Kinesin-like protein</fullName>
    </recommendedName>
</protein>
<dbReference type="GO" id="GO:0008017">
    <property type="term" value="F:microtubule binding"/>
    <property type="evidence" value="ECO:0007669"/>
    <property type="project" value="InterPro"/>
</dbReference>
<evidence type="ECO:0000259" key="9">
    <source>
        <dbReference type="PROSITE" id="PS50067"/>
    </source>
</evidence>
<evidence type="ECO:0000256" key="1">
    <source>
        <dbReference type="ARBA" id="ARBA00022701"/>
    </source>
</evidence>
<evidence type="ECO:0000256" key="3">
    <source>
        <dbReference type="ARBA" id="ARBA00022840"/>
    </source>
</evidence>
<dbReference type="InterPro" id="IPR001752">
    <property type="entry name" value="Kinesin_motor_dom"/>
</dbReference>
<dbReference type="InterPro" id="IPR027640">
    <property type="entry name" value="Kinesin-like_fam"/>
</dbReference>
<evidence type="ECO:0000256" key="4">
    <source>
        <dbReference type="ARBA" id="ARBA00023054"/>
    </source>
</evidence>
<keyword evidence="5 7" id="KW-0505">Motor protein</keyword>
<dbReference type="PROSITE" id="PS50067">
    <property type="entry name" value="KINESIN_MOTOR_2"/>
    <property type="match status" value="1"/>
</dbReference>
<dbReference type="PRINTS" id="PR00380">
    <property type="entry name" value="KINESINHEAVY"/>
</dbReference>
<keyword evidence="2 7" id="KW-0547">Nucleotide-binding</keyword>
<evidence type="ECO:0000256" key="8">
    <source>
        <dbReference type="SAM" id="Coils"/>
    </source>
</evidence>
<organism evidence="10">
    <name type="scientific">Euplotes crassus</name>
    <dbReference type="NCBI Taxonomy" id="5936"/>
    <lineage>
        <taxon>Eukaryota</taxon>
        <taxon>Sar</taxon>
        <taxon>Alveolata</taxon>
        <taxon>Ciliophora</taxon>
        <taxon>Intramacronucleata</taxon>
        <taxon>Spirotrichea</taxon>
        <taxon>Hypotrichia</taxon>
        <taxon>Euplotida</taxon>
        <taxon>Euplotidae</taxon>
        <taxon>Moneuplotes</taxon>
    </lineage>
</organism>
<name>A0A7S3K7G4_EUPCR</name>
<dbReference type="Gene3D" id="3.40.850.10">
    <property type="entry name" value="Kinesin motor domain"/>
    <property type="match status" value="1"/>
</dbReference>
<dbReference type="GO" id="GO:0005524">
    <property type="term" value="F:ATP binding"/>
    <property type="evidence" value="ECO:0007669"/>
    <property type="project" value="UniProtKB-KW"/>
</dbReference>
<gene>
    <name evidence="10" type="ORF">ECRA1380_LOCUS1899</name>
</gene>
<evidence type="ECO:0000256" key="2">
    <source>
        <dbReference type="ARBA" id="ARBA00022741"/>
    </source>
</evidence>
<feature type="domain" description="Kinesin motor" evidence="9">
    <location>
        <begin position="1"/>
        <end position="193"/>
    </location>
</feature>
<dbReference type="PANTHER" id="PTHR47968:SF13">
    <property type="entry name" value="KINESIN-LIKE PROTEIN KIF19 ISOFORM X1"/>
    <property type="match status" value="1"/>
</dbReference>
<dbReference type="AlphaFoldDB" id="A0A7S3K7G4"/>
<dbReference type="SUPFAM" id="SSF52540">
    <property type="entry name" value="P-loop containing nucleoside triphosphate hydrolases"/>
    <property type="match status" value="1"/>
</dbReference>
<evidence type="ECO:0000256" key="7">
    <source>
        <dbReference type="RuleBase" id="RU000394"/>
    </source>
</evidence>
<dbReference type="GO" id="GO:0003777">
    <property type="term" value="F:microtubule motor activity"/>
    <property type="evidence" value="ECO:0007669"/>
    <property type="project" value="InterPro"/>
</dbReference>
<dbReference type="GO" id="GO:0007018">
    <property type="term" value="P:microtubule-based movement"/>
    <property type="evidence" value="ECO:0007669"/>
    <property type="project" value="InterPro"/>
</dbReference>
<accession>A0A7S3K7G4</accession>
<keyword evidence="1 7" id="KW-0493">Microtubule</keyword>
<proteinExistence type="inferred from homology"/>
<evidence type="ECO:0000313" key="10">
    <source>
        <dbReference type="EMBL" id="CAE0376944.1"/>
    </source>
</evidence>
<dbReference type="InterPro" id="IPR019821">
    <property type="entry name" value="Kinesin_motor_CS"/>
</dbReference>
<comment type="similarity">
    <text evidence="6 7">Belongs to the TRAFAC class myosin-kinesin ATPase superfamily. Kinesin family.</text>
</comment>
<dbReference type="PROSITE" id="PS00411">
    <property type="entry name" value="KINESIN_MOTOR_1"/>
    <property type="match status" value="1"/>
</dbReference>
<dbReference type="GO" id="GO:0005874">
    <property type="term" value="C:microtubule"/>
    <property type="evidence" value="ECO:0007669"/>
    <property type="project" value="UniProtKB-KW"/>
</dbReference>
<dbReference type="InterPro" id="IPR027417">
    <property type="entry name" value="P-loop_NTPase"/>
</dbReference>
<dbReference type="PANTHER" id="PTHR47968">
    <property type="entry name" value="CENTROMERE PROTEIN E"/>
    <property type="match status" value="1"/>
</dbReference>